<evidence type="ECO:0000313" key="3">
    <source>
        <dbReference type="EMBL" id="BAU89863.1"/>
    </source>
</evidence>
<dbReference type="Pfam" id="PF00534">
    <property type="entry name" value="Glycos_transf_1"/>
    <property type="match status" value="1"/>
</dbReference>
<dbReference type="Proteomes" id="UP000218288">
    <property type="component" value="Chromosome"/>
</dbReference>
<evidence type="ECO:0000259" key="1">
    <source>
        <dbReference type="Pfam" id="PF00534"/>
    </source>
</evidence>
<reference evidence="3 4" key="1">
    <citation type="journal article" date="2016" name="Genome Announc.">
        <title>Complete Genome Sequence of Methylobacterium populi P-1M, Isolated from Pink-Pigmented Household Biofilm.</title>
        <authorList>
            <person name="Morohoshi T."/>
            <person name="Ikeda T."/>
        </authorList>
    </citation>
    <scope>NUCLEOTIDE SEQUENCE [LARGE SCALE GENOMIC DNA]</scope>
    <source>
        <strain evidence="3 4">P-1M</strain>
    </source>
</reference>
<dbReference type="EMBL" id="AP014809">
    <property type="protein sequence ID" value="BAU89863.1"/>
    <property type="molecule type" value="Genomic_DNA"/>
</dbReference>
<dbReference type="InterPro" id="IPR001296">
    <property type="entry name" value="Glyco_trans_1"/>
</dbReference>
<dbReference type="GO" id="GO:0016758">
    <property type="term" value="F:hexosyltransferase activity"/>
    <property type="evidence" value="ECO:0007669"/>
    <property type="project" value="TreeGrafter"/>
</dbReference>
<dbReference type="OrthoDB" id="7847955at2"/>
<gene>
    <name evidence="3" type="ORF">MPPM_1258</name>
</gene>
<evidence type="ECO:0000259" key="2">
    <source>
        <dbReference type="Pfam" id="PF13439"/>
    </source>
</evidence>
<dbReference type="InterPro" id="IPR028098">
    <property type="entry name" value="Glyco_trans_4-like_N"/>
</dbReference>
<protein>
    <submittedName>
        <fullName evidence="3">Group 1 glycosyl transferase</fullName>
    </submittedName>
</protein>
<dbReference type="Gene3D" id="3.40.50.2000">
    <property type="entry name" value="Glycogen Phosphorylase B"/>
    <property type="match status" value="2"/>
</dbReference>
<dbReference type="AlphaFoldDB" id="A0A160PCX1"/>
<dbReference type="PANTHER" id="PTHR45947:SF3">
    <property type="entry name" value="SULFOQUINOVOSYL TRANSFERASE SQD2"/>
    <property type="match status" value="1"/>
</dbReference>
<dbReference type="InterPro" id="IPR050194">
    <property type="entry name" value="Glycosyltransferase_grp1"/>
</dbReference>
<dbReference type="RefSeq" id="WP_096484297.1">
    <property type="nucleotide sequence ID" value="NZ_AP014809.1"/>
</dbReference>
<feature type="domain" description="Glycosyl transferase family 1" evidence="1">
    <location>
        <begin position="244"/>
        <end position="343"/>
    </location>
</feature>
<proteinExistence type="predicted"/>
<name>A0A160PCX1_9HYPH</name>
<dbReference type="SUPFAM" id="SSF53756">
    <property type="entry name" value="UDP-Glycosyltransferase/glycogen phosphorylase"/>
    <property type="match status" value="1"/>
</dbReference>
<dbReference type="Pfam" id="PF13439">
    <property type="entry name" value="Glyco_transf_4"/>
    <property type="match status" value="1"/>
</dbReference>
<feature type="domain" description="Glycosyltransferase subfamily 4-like N-terminal" evidence="2">
    <location>
        <begin position="18"/>
        <end position="183"/>
    </location>
</feature>
<organism evidence="3 4">
    <name type="scientific">Methylorubrum populi</name>
    <dbReference type="NCBI Taxonomy" id="223967"/>
    <lineage>
        <taxon>Bacteria</taxon>
        <taxon>Pseudomonadati</taxon>
        <taxon>Pseudomonadota</taxon>
        <taxon>Alphaproteobacteria</taxon>
        <taxon>Hyphomicrobiales</taxon>
        <taxon>Methylobacteriaceae</taxon>
        <taxon>Methylorubrum</taxon>
    </lineage>
</organism>
<accession>A0A160PCX1</accession>
<keyword evidence="3" id="KW-0808">Transferase</keyword>
<evidence type="ECO:0000313" key="4">
    <source>
        <dbReference type="Proteomes" id="UP000218288"/>
    </source>
</evidence>
<sequence>MPVRHAPAHILMTADALGGVWQYSLELAAGLRQRGLSVTVALMGPAPSAAALAEAEAASDARILPTGLPLDWTAERPDAVMGAAAALARLARETGADLVHLHAPALALAAFDVPVVAVCHSCVATWWAAVGDGPLPDDLAWRARLAAEGCRAADRLLAPTRAFAEATRAAYGLSRAPEVVRNGRRSAEARPEAEPAAQPAAHAFTAGRLWDRAKNAAALDRLAARLDAPLLAAGPTEGPNGERFAGKHLRLLGRLDAARMECELGQRPVFVSLARYEPFGLAVLEAAGAGCALILSDIPSFSELWEGAALFVAPDDDAAAAEAVENLLADPDRRASLAEAARARAARYGTDAMADGVLAVFRDLLGAAQSRALAKPLSGAAA</sequence>
<dbReference type="PANTHER" id="PTHR45947">
    <property type="entry name" value="SULFOQUINOVOSYL TRANSFERASE SQD2"/>
    <property type="match status" value="1"/>
</dbReference>